<keyword evidence="6" id="KW-0675">Receptor</keyword>
<dbReference type="GeneTree" id="ENSGT00940000164014"/>
<dbReference type="GO" id="GO:0004930">
    <property type="term" value="F:G protein-coupled receptor activity"/>
    <property type="evidence" value="ECO:0007669"/>
    <property type="project" value="UniProtKB-KW"/>
</dbReference>
<dbReference type="PANTHER" id="PTHR24232">
    <property type="entry name" value="G-PROTEIN COUPLED RECEPTOR"/>
    <property type="match status" value="1"/>
</dbReference>
<evidence type="ECO:0000256" key="4">
    <source>
        <dbReference type="ARBA" id="ARBA00023040"/>
    </source>
</evidence>
<sequence>MFCFSWIEFPTFFRSATSNFNTAAKIIRWVSFALGLPGVCLSIYLMSKQVSNGKAAPVYVISLLASDIFNIFGQPNKPIENIMQASTLADVSSIVFYFGVITNIVFMVCVAQERYLLVACSQHSACCMKVKQSAIVSLGLWAAPIAILTLAVNGYMLLFSLVLLMPFGILLFFLVDTFRALWCCTSSLLFPERKRILGMQVVLFFNYSILYLPFVLNTLFNALSLTCYTRYLGLVVNALLNLGPFVDPFISIFLTKVKDIKEIFSCKKKCCNEEEEEDTPSVVTVSELITRL</sequence>
<dbReference type="PROSITE" id="PS50262">
    <property type="entry name" value="G_PROTEIN_RECEP_F1_2"/>
    <property type="match status" value="1"/>
</dbReference>
<dbReference type="Ensembl" id="ENSAMXT00000025828.2">
    <property type="protein sequence ID" value="ENSAMXP00000025808.2"/>
    <property type="gene ID" value="ENSAMXG00000025102.2"/>
</dbReference>
<feature type="transmembrane region" description="Helical" evidence="9">
    <location>
        <begin position="196"/>
        <end position="216"/>
    </location>
</feature>
<name>W5LSB0_ASTMX</name>
<accession>W5LSB0</accession>
<keyword evidence="8" id="KW-0807">Transducer</keyword>
<evidence type="ECO:0000256" key="3">
    <source>
        <dbReference type="ARBA" id="ARBA00022989"/>
    </source>
</evidence>
<reference evidence="12" key="2">
    <citation type="journal article" date="2014" name="Nat. Commun.">
        <title>The cavefish genome reveals candidate genes for eye loss.</title>
        <authorList>
            <person name="McGaugh S.E."/>
            <person name="Gross J.B."/>
            <person name="Aken B."/>
            <person name="Blin M."/>
            <person name="Borowsky R."/>
            <person name="Chalopin D."/>
            <person name="Hinaux H."/>
            <person name="Jeffery W.R."/>
            <person name="Keene A."/>
            <person name="Ma L."/>
            <person name="Minx P."/>
            <person name="Murphy D."/>
            <person name="O'Quin K.E."/>
            <person name="Retaux S."/>
            <person name="Rohner N."/>
            <person name="Searle S.M."/>
            <person name="Stahl B.A."/>
            <person name="Tabin C."/>
            <person name="Volff J.N."/>
            <person name="Yoshizawa M."/>
            <person name="Warren W.C."/>
        </authorList>
    </citation>
    <scope>NUCLEOTIDE SEQUENCE [LARGE SCALE GENOMIC DNA]</scope>
    <source>
        <strain evidence="12">female</strain>
    </source>
</reference>
<organism evidence="11 12">
    <name type="scientific">Astyanax mexicanus</name>
    <name type="common">Blind cave fish</name>
    <name type="synonym">Astyanax fasciatus mexicanus</name>
    <dbReference type="NCBI Taxonomy" id="7994"/>
    <lineage>
        <taxon>Eukaryota</taxon>
        <taxon>Metazoa</taxon>
        <taxon>Chordata</taxon>
        <taxon>Craniata</taxon>
        <taxon>Vertebrata</taxon>
        <taxon>Euteleostomi</taxon>
        <taxon>Actinopterygii</taxon>
        <taxon>Neopterygii</taxon>
        <taxon>Teleostei</taxon>
        <taxon>Ostariophysi</taxon>
        <taxon>Characiformes</taxon>
        <taxon>Characoidei</taxon>
        <taxon>Acestrorhamphidae</taxon>
        <taxon>Acestrorhamphinae</taxon>
        <taxon>Astyanax</taxon>
    </lineage>
</organism>
<evidence type="ECO:0000256" key="8">
    <source>
        <dbReference type="ARBA" id="ARBA00023224"/>
    </source>
</evidence>
<evidence type="ECO:0000256" key="9">
    <source>
        <dbReference type="SAM" id="Phobius"/>
    </source>
</evidence>
<dbReference type="GO" id="GO:0035025">
    <property type="term" value="P:positive regulation of Rho protein signal transduction"/>
    <property type="evidence" value="ECO:0007669"/>
    <property type="project" value="TreeGrafter"/>
</dbReference>
<dbReference type="Gene3D" id="1.20.1070.10">
    <property type="entry name" value="Rhodopsin 7-helix transmembrane proteins"/>
    <property type="match status" value="2"/>
</dbReference>
<evidence type="ECO:0000256" key="5">
    <source>
        <dbReference type="ARBA" id="ARBA00023136"/>
    </source>
</evidence>
<dbReference type="GO" id="GO:0007200">
    <property type="term" value="P:phospholipase C-activating G protein-coupled receptor signaling pathway"/>
    <property type="evidence" value="ECO:0007669"/>
    <property type="project" value="TreeGrafter"/>
</dbReference>
<dbReference type="eggNOG" id="ENOG502S0RI">
    <property type="taxonomic scope" value="Eukaryota"/>
</dbReference>
<dbReference type="HOGENOM" id="CLU_009579_23_0_1"/>
<feature type="transmembrane region" description="Helical" evidence="9">
    <location>
        <begin position="228"/>
        <end position="254"/>
    </location>
</feature>
<protein>
    <submittedName>
        <fullName evidence="11">Si:ch211-132e22.4</fullName>
    </submittedName>
</protein>
<feature type="transmembrane region" description="Helical" evidence="9">
    <location>
        <begin position="26"/>
        <end position="46"/>
    </location>
</feature>
<dbReference type="InterPro" id="IPR017452">
    <property type="entry name" value="GPCR_Rhodpsn_7TM"/>
</dbReference>
<keyword evidence="12" id="KW-1185">Reference proteome</keyword>
<reference evidence="12" key="1">
    <citation type="submission" date="2013-03" db="EMBL/GenBank/DDBJ databases">
        <authorList>
            <person name="Jeffery W."/>
            <person name="Warren W."/>
            <person name="Wilson R.K."/>
        </authorList>
    </citation>
    <scope>NUCLEOTIDE SEQUENCE</scope>
    <source>
        <strain evidence="12">female</strain>
    </source>
</reference>
<feature type="transmembrane region" description="Helical" evidence="9">
    <location>
        <begin position="58"/>
        <end position="74"/>
    </location>
</feature>
<feature type="transmembrane region" description="Helical" evidence="9">
    <location>
        <begin position="133"/>
        <end position="151"/>
    </location>
</feature>
<dbReference type="GO" id="GO:0005886">
    <property type="term" value="C:plasma membrane"/>
    <property type="evidence" value="ECO:0007669"/>
    <property type="project" value="TreeGrafter"/>
</dbReference>
<feature type="transmembrane region" description="Helical" evidence="9">
    <location>
        <begin position="157"/>
        <end position="175"/>
    </location>
</feature>
<proteinExistence type="predicted"/>
<keyword evidence="3 9" id="KW-1133">Transmembrane helix</keyword>
<keyword evidence="7" id="KW-0325">Glycoprotein</keyword>
<evidence type="ECO:0000259" key="10">
    <source>
        <dbReference type="PROSITE" id="PS50262"/>
    </source>
</evidence>
<evidence type="ECO:0000256" key="2">
    <source>
        <dbReference type="ARBA" id="ARBA00022692"/>
    </source>
</evidence>
<evidence type="ECO:0000313" key="12">
    <source>
        <dbReference type="Proteomes" id="UP000018467"/>
    </source>
</evidence>
<dbReference type="InParanoid" id="W5LSB0"/>
<evidence type="ECO:0000313" key="11">
    <source>
        <dbReference type="Ensembl" id="ENSAMXP00000025808.2"/>
    </source>
</evidence>
<keyword evidence="5 9" id="KW-0472">Membrane</keyword>
<dbReference type="SUPFAM" id="SSF81321">
    <property type="entry name" value="Family A G protein-coupled receptor-like"/>
    <property type="match status" value="1"/>
</dbReference>
<reference evidence="11" key="3">
    <citation type="submission" date="2025-08" db="UniProtKB">
        <authorList>
            <consortium name="Ensembl"/>
        </authorList>
    </citation>
    <scope>IDENTIFICATION</scope>
</reference>
<feature type="transmembrane region" description="Helical" evidence="9">
    <location>
        <begin position="94"/>
        <end position="112"/>
    </location>
</feature>
<dbReference type="Proteomes" id="UP000018467">
    <property type="component" value="Unassembled WGS sequence"/>
</dbReference>
<evidence type="ECO:0000256" key="7">
    <source>
        <dbReference type="ARBA" id="ARBA00023180"/>
    </source>
</evidence>
<keyword evidence="2 9" id="KW-0812">Transmembrane</keyword>
<reference evidence="11" key="4">
    <citation type="submission" date="2025-09" db="UniProtKB">
        <authorList>
            <consortium name="Ensembl"/>
        </authorList>
    </citation>
    <scope>IDENTIFICATION</scope>
</reference>
<evidence type="ECO:0000256" key="1">
    <source>
        <dbReference type="ARBA" id="ARBA00004141"/>
    </source>
</evidence>
<comment type="subcellular location">
    <subcellularLocation>
        <location evidence="1">Membrane</location>
        <topology evidence="1">Multi-pass membrane protein</topology>
    </subcellularLocation>
</comment>
<keyword evidence="4" id="KW-0297">G-protein coupled receptor</keyword>
<dbReference type="AlphaFoldDB" id="W5LSB0"/>
<evidence type="ECO:0000256" key="6">
    <source>
        <dbReference type="ARBA" id="ARBA00023170"/>
    </source>
</evidence>
<feature type="domain" description="G-protein coupled receptors family 1 profile" evidence="10">
    <location>
        <begin position="1"/>
        <end position="251"/>
    </location>
</feature>
<dbReference type="PANTHER" id="PTHR24232:SF96">
    <property type="entry name" value="PSYCHOSINE RECEPTOR-LIKE"/>
    <property type="match status" value="1"/>
</dbReference>
<dbReference type="Bgee" id="ENSAMXG00000025102">
    <property type="expression patterns" value="Expressed in brain and 7 other cell types or tissues"/>
</dbReference>